<reference evidence="4" key="3">
    <citation type="submission" date="2015-04" db="UniProtKB">
        <authorList>
            <consortium name="EnsemblPlants"/>
        </authorList>
    </citation>
    <scope>IDENTIFICATION</scope>
    <source>
        <strain evidence="4">cv. Jemalong A17</strain>
    </source>
</reference>
<evidence type="ECO:0000313" key="5">
    <source>
        <dbReference type="Proteomes" id="UP000002051"/>
    </source>
</evidence>
<dbReference type="Proteomes" id="UP000002051">
    <property type="component" value="Unassembled WGS sequence"/>
</dbReference>
<evidence type="ECO:0000256" key="1">
    <source>
        <dbReference type="ARBA" id="ARBA00006524"/>
    </source>
</evidence>
<dbReference type="EnsemblPlants" id="KEH23521">
    <property type="protein sequence ID" value="KEH23521"/>
    <property type="gene ID" value="MTR_7g085465"/>
</dbReference>
<protein>
    <submittedName>
        <fullName evidence="3 4">Uncharacterized protein</fullName>
    </submittedName>
</protein>
<keyword evidence="2" id="KW-0698">rRNA processing</keyword>
<name>A0A072U285_MEDTR</name>
<accession>A0A072U285</accession>
<organism evidence="3 5">
    <name type="scientific">Medicago truncatula</name>
    <name type="common">Barrel medic</name>
    <name type="synonym">Medicago tribuloides</name>
    <dbReference type="NCBI Taxonomy" id="3880"/>
    <lineage>
        <taxon>Eukaryota</taxon>
        <taxon>Viridiplantae</taxon>
        <taxon>Streptophyta</taxon>
        <taxon>Embryophyta</taxon>
        <taxon>Tracheophyta</taxon>
        <taxon>Spermatophyta</taxon>
        <taxon>Magnoliopsida</taxon>
        <taxon>eudicotyledons</taxon>
        <taxon>Gunneridae</taxon>
        <taxon>Pentapetalae</taxon>
        <taxon>rosids</taxon>
        <taxon>fabids</taxon>
        <taxon>Fabales</taxon>
        <taxon>Fabaceae</taxon>
        <taxon>Papilionoideae</taxon>
        <taxon>50 kb inversion clade</taxon>
        <taxon>NPAAA clade</taxon>
        <taxon>Hologalegina</taxon>
        <taxon>IRL clade</taxon>
        <taxon>Trifolieae</taxon>
        <taxon>Medicago</taxon>
    </lineage>
</organism>
<evidence type="ECO:0000313" key="3">
    <source>
        <dbReference type="EMBL" id="KEH23521.1"/>
    </source>
</evidence>
<dbReference type="GO" id="GO:0005634">
    <property type="term" value="C:nucleus"/>
    <property type="evidence" value="ECO:0000318"/>
    <property type="project" value="GO_Central"/>
</dbReference>
<gene>
    <name evidence="3" type="ordered locus">MTR_7g085465</name>
</gene>
<reference evidence="3 5" key="1">
    <citation type="journal article" date="2011" name="Nature">
        <title>The Medicago genome provides insight into the evolution of rhizobial symbioses.</title>
        <authorList>
            <person name="Young N.D."/>
            <person name="Debelle F."/>
            <person name="Oldroyd G.E."/>
            <person name="Geurts R."/>
            <person name="Cannon S.B."/>
            <person name="Udvardi M.K."/>
            <person name="Benedito V.A."/>
            <person name="Mayer K.F."/>
            <person name="Gouzy J."/>
            <person name="Schoof H."/>
            <person name="Van de Peer Y."/>
            <person name="Proost S."/>
            <person name="Cook D.R."/>
            <person name="Meyers B.C."/>
            <person name="Spannagl M."/>
            <person name="Cheung F."/>
            <person name="De Mita S."/>
            <person name="Krishnakumar V."/>
            <person name="Gundlach H."/>
            <person name="Zhou S."/>
            <person name="Mudge J."/>
            <person name="Bharti A.K."/>
            <person name="Murray J.D."/>
            <person name="Naoumkina M.A."/>
            <person name="Rosen B."/>
            <person name="Silverstein K.A."/>
            <person name="Tang H."/>
            <person name="Rombauts S."/>
            <person name="Zhao P.X."/>
            <person name="Zhou P."/>
            <person name="Barbe V."/>
            <person name="Bardou P."/>
            <person name="Bechner M."/>
            <person name="Bellec A."/>
            <person name="Berger A."/>
            <person name="Berges H."/>
            <person name="Bidwell S."/>
            <person name="Bisseling T."/>
            <person name="Choisne N."/>
            <person name="Couloux A."/>
            <person name="Denny R."/>
            <person name="Deshpande S."/>
            <person name="Dai X."/>
            <person name="Doyle J.J."/>
            <person name="Dudez A.M."/>
            <person name="Farmer A.D."/>
            <person name="Fouteau S."/>
            <person name="Franken C."/>
            <person name="Gibelin C."/>
            <person name="Gish J."/>
            <person name="Goldstein S."/>
            <person name="Gonzalez A.J."/>
            <person name="Green P.J."/>
            <person name="Hallab A."/>
            <person name="Hartog M."/>
            <person name="Hua A."/>
            <person name="Humphray S.J."/>
            <person name="Jeong D.H."/>
            <person name="Jing Y."/>
            <person name="Jocker A."/>
            <person name="Kenton S.M."/>
            <person name="Kim D.J."/>
            <person name="Klee K."/>
            <person name="Lai H."/>
            <person name="Lang C."/>
            <person name="Lin S."/>
            <person name="Macmil S.L."/>
            <person name="Magdelenat G."/>
            <person name="Matthews L."/>
            <person name="McCorrison J."/>
            <person name="Monaghan E.L."/>
            <person name="Mun J.H."/>
            <person name="Najar F.Z."/>
            <person name="Nicholson C."/>
            <person name="Noirot C."/>
            <person name="O'Bleness M."/>
            <person name="Paule C.R."/>
            <person name="Poulain J."/>
            <person name="Prion F."/>
            <person name="Qin B."/>
            <person name="Qu C."/>
            <person name="Retzel E.F."/>
            <person name="Riddle C."/>
            <person name="Sallet E."/>
            <person name="Samain S."/>
            <person name="Samson N."/>
            <person name="Sanders I."/>
            <person name="Saurat O."/>
            <person name="Scarpelli C."/>
            <person name="Schiex T."/>
            <person name="Segurens B."/>
            <person name="Severin A.J."/>
            <person name="Sherrier D.J."/>
            <person name="Shi R."/>
            <person name="Sims S."/>
            <person name="Singer S.R."/>
            <person name="Sinharoy S."/>
            <person name="Sterck L."/>
            <person name="Viollet A."/>
            <person name="Wang B.B."/>
            <person name="Wang K."/>
            <person name="Wang M."/>
            <person name="Wang X."/>
            <person name="Warfsmann J."/>
            <person name="Weissenbach J."/>
            <person name="White D.D."/>
            <person name="White J.D."/>
            <person name="Wiley G.B."/>
            <person name="Wincker P."/>
            <person name="Xing Y."/>
            <person name="Yang L."/>
            <person name="Yao Z."/>
            <person name="Ying F."/>
            <person name="Zhai J."/>
            <person name="Zhou L."/>
            <person name="Zuber A."/>
            <person name="Denarie J."/>
            <person name="Dixon R.A."/>
            <person name="May G.D."/>
            <person name="Schwartz D.C."/>
            <person name="Rogers J."/>
            <person name="Quetier F."/>
            <person name="Town C.D."/>
            <person name="Roe B.A."/>
        </authorList>
    </citation>
    <scope>NUCLEOTIDE SEQUENCE [LARGE SCALE GENOMIC DNA]</scope>
    <source>
        <strain evidence="3">A17</strain>
        <strain evidence="4 5">cv. Jemalong A17</strain>
    </source>
</reference>
<dbReference type="HOGENOM" id="CLU_1920233_0_0_1"/>
<sequence>MKGHSDSWKMEGSKMMEGESMKVFRDGINMVINFWWRFGNQPNLIQGAFVTASFFDMPPRPSAKITIKQQITHFIGQLNSLDNSIEEVCEQLLVMYEECLQGDFSSVKILREASKSWVGCSTSSNAAALDNA</sequence>
<comment type="similarity">
    <text evidence="1">Belongs to the TSR2 family.</text>
</comment>
<keyword evidence="5" id="KW-1185">Reference proteome</keyword>
<evidence type="ECO:0000256" key="2">
    <source>
        <dbReference type="ARBA" id="ARBA00022552"/>
    </source>
</evidence>
<reference evidence="3 5" key="2">
    <citation type="journal article" date="2014" name="BMC Genomics">
        <title>An improved genome release (version Mt4.0) for the model legume Medicago truncatula.</title>
        <authorList>
            <person name="Tang H."/>
            <person name="Krishnakumar V."/>
            <person name="Bidwell S."/>
            <person name="Rosen B."/>
            <person name="Chan A."/>
            <person name="Zhou S."/>
            <person name="Gentzbittel L."/>
            <person name="Childs K.L."/>
            <person name="Yandell M."/>
            <person name="Gundlach H."/>
            <person name="Mayer K.F."/>
            <person name="Schwartz D.C."/>
            <person name="Town C.D."/>
        </authorList>
    </citation>
    <scope>GENOME REANNOTATION</scope>
    <source>
        <strain evidence="3">A17</strain>
        <strain evidence="4 5">cv. Jemalong A17</strain>
    </source>
</reference>
<evidence type="ECO:0000313" key="4">
    <source>
        <dbReference type="EnsemblPlants" id="KEH23521"/>
    </source>
</evidence>
<dbReference type="GO" id="GO:0000462">
    <property type="term" value="P:maturation of SSU-rRNA from tricistronic rRNA transcript (SSU-rRNA, 5.8S rRNA, LSU-rRNA)"/>
    <property type="evidence" value="ECO:0000318"/>
    <property type="project" value="GO_Central"/>
</dbReference>
<dbReference type="InterPro" id="IPR019398">
    <property type="entry name" value="Pre-rRNA_process_TSR2"/>
</dbReference>
<dbReference type="PANTHER" id="PTHR21250">
    <property type="entry name" value="PRE-RRNA-PROCESSING PROTEIN TSR2 HOMOLOG"/>
    <property type="match status" value="1"/>
</dbReference>
<dbReference type="EMBL" id="CM001223">
    <property type="protein sequence ID" value="KEH23521.1"/>
    <property type="molecule type" value="Genomic_DNA"/>
</dbReference>
<proteinExistence type="inferred from homology"/>
<dbReference type="AlphaFoldDB" id="A0A072U285"/>